<keyword evidence="2" id="KW-1015">Disulfide bond</keyword>
<name>A0A401PTG8_SCYTO</name>
<dbReference type="Proteomes" id="UP000288216">
    <property type="component" value="Unassembled WGS sequence"/>
</dbReference>
<evidence type="ECO:0000313" key="4">
    <source>
        <dbReference type="EMBL" id="GCB76424.1"/>
    </source>
</evidence>
<organism evidence="4 5">
    <name type="scientific">Scyliorhinus torazame</name>
    <name type="common">Cloudy catshark</name>
    <name type="synonym">Catulus torazame</name>
    <dbReference type="NCBI Taxonomy" id="75743"/>
    <lineage>
        <taxon>Eukaryota</taxon>
        <taxon>Metazoa</taxon>
        <taxon>Chordata</taxon>
        <taxon>Craniata</taxon>
        <taxon>Vertebrata</taxon>
        <taxon>Chondrichthyes</taxon>
        <taxon>Elasmobranchii</taxon>
        <taxon>Galeomorphii</taxon>
        <taxon>Galeoidea</taxon>
        <taxon>Carcharhiniformes</taxon>
        <taxon>Scyliorhinidae</taxon>
        <taxon>Scyliorhinus</taxon>
    </lineage>
</organism>
<evidence type="ECO:0000256" key="1">
    <source>
        <dbReference type="ARBA" id="ARBA00022729"/>
    </source>
</evidence>
<gene>
    <name evidence="4" type="ORF">scyTo_0020470</name>
</gene>
<accession>A0A401PTG8</accession>
<sequence length="194" mass="21272">NNDITVTCGTQDVQLSIFLCPIYFAGYNEEQVVLNKIVEDPKCKGTVDASISPPVLRFSFPISDINSTSCGNKLLITSNEGTGAFKDFSNIQSVEVSGTIETNDPIANVITYNQELLYMYSCSYPLEYFINDTRVDVAGVSIAMKDNNGTFRSTLTLQLYNDAEYSSALIIPGSGLTLKTKIYVEVKAVNLTNK</sequence>
<proteinExistence type="predicted"/>
<dbReference type="AlphaFoldDB" id="A0A401PTG8"/>
<evidence type="ECO:0000259" key="3">
    <source>
        <dbReference type="PROSITE" id="PS51034"/>
    </source>
</evidence>
<dbReference type="Pfam" id="PF23344">
    <property type="entry name" value="ZP-N"/>
    <property type="match status" value="1"/>
</dbReference>
<dbReference type="OrthoDB" id="9274484at2759"/>
<dbReference type="OMA" id="NVITYNQ"/>
<dbReference type="InterPro" id="IPR001507">
    <property type="entry name" value="ZP_dom"/>
</dbReference>
<comment type="caution">
    <text evidence="4">The sequence shown here is derived from an EMBL/GenBank/DDBJ whole genome shotgun (WGS) entry which is preliminary data.</text>
</comment>
<dbReference type="PANTHER" id="PTHR14002">
    <property type="entry name" value="ENDOGLIN/TGF-BETA RECEPTOR TYPE III"/>
    <property type="match status" value="1"/>
</dbReference>
<keyword evidence="5" id="KW-1185">Reference proteome</keyword>
<dbReference type="EMBL" id="BFAA01016575">
    <property type="protein sequence ID" value="GCB76424.1"/>
    <property type="molecule type" value="Genomic_DNA"/>
</dbReference>
<keyword evidence="1" id="KW-0732">Signal</keyword>
<feature type="domain" description="ZP" evidence="3">
    <location>
        <begin position="7"/>
        <end position="194"/>
    </location>
</feature>
<evidence type="ECO:0000256" key="2">
    <source>
        <dbReference type="ARBA" id="ARBA00023157"/>
    </source>
</evidence>
<dbReference type="PANTHER" id="PTHR14002:SF21">
    <property type="entry name" value="SI:CH211-103F14.3-RELATED"/>
    <property type="match status" value="1"/>
</dbReference>
<reference evidence="4 5" key="1">
    <citation type="journal article" date="2018" name="Nat. Ecol. Evol.">
        <title>Shark genomes provide insights into elasmobranch evolution and the origin of vertebrates.</title>
        <authorList>
            <person name="Hara Y"/>
            <person name="Yamaguchi K"/>
            <person name="Onimaru K"/>
            <person name="Kadota M"/>
            <person name="Koyanagi M"/>
            <person name="Keeley SD"/>
            <person name="Tatsumi K"/>
            <person name="Tanaka K"/>
            <person name="Motone F"/>
            <person name="Kageyama Y"/>
            <person name="Nozu R"/>
            <person name="Adachi N"/>
            <person name="Nishimura O"/>
            <person name="Nakagawa R"/>
            <person name="Tanegashima C"/>
            <person name="Kiyatake I"/>
            <person name="Matsumoto R"/>
            <person name="Murakumo K"/>
            <person name="Nishida K"/>
            <person name="Terakita A"/>
            <person name="Kuratani S"/>
            <person name="Sato K"/>
            <person name="Hyodo S Kuraku.S."/>
        </authorList>
    </citation>
    <scope>NUCLEOTIDE SEQUENCE [LARGE SCALE GENOMIC DNA]</scope>
</reference>
<dbReference type="InterPro" id="IPR055356">
    <property type="entry name" value="ZP-N"/>
</dbReference>
<protein>
    <recommendedName>
        <fullName evidence="3">ZP domain-containing protein</fullName>
    </recommendedName>
</protein>
<feature type="non-terminal residue" evidence="4">
    <location>
        <position position="1"/>
    </location>
</feature>
<evidence type="ECO:0000313" key="5">
    <source>
        <dbReference type="Proteomes" id="UP000288216"/>
    </source>
</evidence>
<dbReference type="PROSITE" id="PS51034">
    <property type="entry name" value="ZP_2"/>
    <property type="match status" value="1"/>
</dbReference>